<sequence>MSTSTDRQRAAMAMTAGVPTPASAARHGKSARWLHRAQALVVAGLWAGALTLAGMTIAAWFASPAHAAPPAANKSAASAQMAATPASPVKAPTGMAAIGREATPAELGAWDIDVRPDFKGLPKGQGSVADGQKLFDARCASCHGTFGESNEVFNPLVGGTTADDIKTGHVASLRANNQPVRTTLMKVDTVSTIWDYIRRAMPWNAPRSLTPDEVYAVTAYILNLGEIVPADFVLSDKNIGDVQKRMPNRNGMTRAHGMWRVGDKPDTHNKACMQDCPEAGIVTSALPAYARDAHGDLAAQNRVIGPVRGVDTKLPPLSGTAAQNATVRKTAALATLGMASPDAPAQTAAATSPAATLADKNGCLACHGVTDKKIGPAFSEVAAKYHGQSNATEILVAKIRAGGAGNWGSMPMPPQSQVAETDVRTMVDWILRGAH</sequence>
<keyword evidence="8" id="KW-0812">Transmembrane</keyword>
<dbReference type="PRINTS" id="PR00606">
    <property type="entry name" value="CYTCHROMECID"/>
</dbReference>
<evidence type="ECO:0000256" key="5">
    <source>
        <dbReference type="ARBA" id="ARBA00023004"/>
    </source>
</evidence>
<reference evidence="10 11" key="1">
    <citation type="submission" date="2019-08" db="EMBL/GenBank/DDBJ databases">
        <authorList>
            <person name="Peeters C."/>
        </authorList>
    </citation>
    <scope>NUCLEOTIDE SEQUENCE [LARGE SCALE GENOMIC DNA]</scope>
    <source>
        <strain evidence="10 11">LMG 20602</strain>
    </source>
</reference>
<keyword evidence="1" id="KW-0813">Transport</keyword>
<feature type="domain" description="Cytochrome c" evidence="9">
    <location>
        <begin position="126"/>
        <end position="225"/>
    </location>
</feature>
<protein>
    <submittedName>
        <fullName evidence="10">Cytochrome C</fullName>
    </submittedName>
</protein>
<evidence type="ECO:0000256" key="3">
    <source>
        <dbReference type="ARBA" id="ARBA00022723"/>
    </source>
</evidence>
<dbReference type="EMBL" id="CABPRV010000011">
    <property type="protein sequence ID" value="VVE39937.1"/>
    <property type="molecule type" value="Genomic_DNA"/>
</dbReference>
<keyword evidence="5 6" id="KW-0408">Iron</keyword>
<keyword evidence="8" id="KW-0472">Membrane</keyword>
<dbReference type="Pfam" id="PF00034">
    <property type="entry name" value="Cytochrom_C"/>
    <property type="match status" value="2"/>
</dbReference>
<evidence type="ECO:0000256" key="2">
    <source>
        <dbReference type="ARBA" id="ARBA00022617"/>
    </source>
</evidence>
<comment type="caution">
    <text evidence="10">The sequence shown here is derived from an EMBL/GenBank/DDBJ whole genome shotgun (WGS) entry which is preliminary data.</text>
</comment>
<name>A0ABY6W8K4_9BURK</name>
<dbReference type="Proteomes" id="UP000366065">
    <property type="component" value="Unassembled WGS sequence"/>
</dbReference>
<organism evidence="10 11">
    <name type="scientific">Pandoraea capi</name>
    <dbReference type="NCBI Taxonomy" id="2508286"/>
    <lineage>
        <taxon>Bacteria</taxon>
        <taxon>Pseudomonadati</taxon>
        <taxon>Pseudomonadota</taxon>
        <taxon>Betaproteobacteria</taxon>
        <taxon>Burkholderiales</taxon>
        <taxon>Burkholderiaceae</taxon>
        <taxon>Pandoraea</taxon>
    </lineage>
</organism>
<dbReference type="InterPro" id="IPR051459">
    <property type="entry name" value="Cytochrome_c-type_DH"/>
</dbReference>
<keyword evidence="2 6" id="KW-0349">Heme</keyword>
<keyword evidence="4" id="KW-0249">Electron transport</keyword>
<proteinExistence type="predicted"/>
<dbReference type="InterPro" id="IPR002324">
    <property type="entry name" value="Cyt_c_ID"/>
</dbReference>
<evidence type="ECO:0000259" key="9">
    <source>
        <dbReference type="PROSITE" id="PS51007"/>
    </source>
</evidence>
<keyword evidence="3 6" id="KW-0479">Metal-binding</keyword>
<accession>A0ABY6W8K4</accession>
<dbReference type="SUPFAM" id="SSF46626">
    <property type="entry name" value="Cytochrome c"/>
    <property type="match status" value="2"/>
</dbReference>
<dbReference type="InterPro" id="IPR009056">
    <property type="entry name" value="Cyt_c-like_dom"/>
</dbReference>
<keyword evidence="11" id="KW-1185">Reference proteome</keyword>
<dbReference type="Gene3D" id="1.10.760.10">
    <property type="entry name" value="Cytochrome c-like domain"/>
    <property type="match status" value="2"/>
</dbReference>
<feature type="transmembrane region" description="Helical" evidence="8">
    <location>
        <begin position="39"/>
        <end position="62"/>
    </location>
</feature>
<evidence type="ECO:0000313" key="10">
    <source>
        <dbReference type="EMBL" id="VVE39937.1"/>
    </source>
</evidence>
<evidence type="ECO:0000256" key="6">
    <source>
        <dbReference type="PROSITE-ProRule" id="PRU00433"/>
    </source>
</evidence>
<keyword evidence="8" id="KW-1133">Transmembrane helix</keyword>
<evidence type="ECO:0000313" key="11">
    <source>
        <dbReference type="Proteomes" id="UP000366065"/>
    </source>
</evidence>
<evidence type="ECO:0000256" key="8">
    <source>
        <dbReference type="SAM" id="Phobius"/>
    </source>
</evidence>
<evidence type="ECO:0000256" key="7">
    <source>
        <dbReference type="SAM" id="MobiDB-lite"/>
    </source>
</evidence>
<feature type="domain" description="Cytochrome c" evidence="9">
    <location>
        <begin position="348"/>
        <end position="434"/>
    </location>
</feature>
<dbReference type="InterPro" id="IPR036909">
    <property type="entry name" value="Cyt_c-like_dom_sf"/>
</dbReference>
<feature type="region of interest" description="Disordered" evidence="7">
    <location>
        <begin position="1"/>
        <end position="23"/>
    </location>
</feature>
<evidence type="ECO:0000256" key="1">
    <source>
        <dbReference type="ARBA" id="ARBA00022448"/>
    </source>
</evidence>
<dbReference type="PROSITE" id="PS51007">
    <property type="entry name" value="CYTC"/>
    <property type="match status" value="2"/>
</dbReference>
<evidence type="ECO:0000256" key="4">
    <source>
        <dbReference type="ARBA" id="ARBA00022982"/>
    </source>
</evidence>
<gene>
    <name evidence="10" type="ORF">PCA20602_04111</name>
</gene>
<dbReference type="PANTHER" id="PTHR35008:SF8">
    <property type="entry name" value="ALCOHOL DEHYDROGENASE CYTOCHROME C SUBUNIT"/>
    <property type="match status" value="1"/>
</dbReference>
<dbReference type="PANTHER" id="PTHR35008">
    <property type="entry name" value="BLL4482 PROTEIN-RELATED"/>
    <property type="match status" value="1"/>
</dbReference>